<proteinExistence type="predicted"/>
<name>X1K3H8_9ZZZZ</name>
<gene>
    <name evidence="1" type="ORF">S06H3_05276</name>
</gene>
<evidence type="ECO:0000313" key="1">
    <source>
        <dbReference type="EMBL" id="GAI01552.1"/>
    </source>
</evidence>
<protein>
    <submittedName>
        <fullName evidence="1">Uncharacterized protein</fullName>
    </submittedName>
</protein>
<dbReference type="AlphaFoldDB" id="X1K3H8"/>
<comment type="caution">
    <text evidence="1">The sequence shown here is derived from an EMBL/GenBank/DDBJ whole genome shotgun (WGS) entry which is preliminary data.</text>
</comment>
<organism evidence="1">
    <name type="scientific">marine sediment metagenome</name>
    <dbReference type="NCBI Taxonomy" id="412755"/>
    <lineage>
        <taxon>unclassified sequences</taxon>
        <taxon>metagenomes</taxon>
        <taxon>ecological metagenomes</taxon>
    </lineage>
</organism>
<sequence>MLVSLGYKKTYPHSIELKDIPKELDNPEFYNLMGRIVKAKEK</sequence>
<accession>X1K3H8</accession>
<dbReference type="EMBL" id="BARV01001937">
    <property type="protein sequence ID" value="GAI01552.1"/>
    <property type="molecule type" value="Genomic_DNA"/>
</dbReference>
<reference evidence="1" key="1">
    <citation type="journal article" date="2014" name="Front. Microbiol.">
        <title>High frequency of phylogenetically diverse reductive dehalogenase-homologous genes in deep subseafloor sedimentary metagenomes.</title>
        <authorList>
            <person name="Kawai M."/>
            <person name="Futagami T."/>
            <person name="Toyoda A."/>
            <person name="Takaki Y."/>
            <person name="Nishi S."/>
            <person name="Hori S."/>
            <person name="Arai W."/>
            <person name="Tsubouchi T."/>
            <person name="Morono Y."/>
            <person name="Uchiyama I."/>
            <person name="Ito T."/>
            <person name="Fujiyama A."/>
            <person name="Inagaki F."/>
            <person name="Takami H."/>
        </authorList>
    </citation>
    <scope>NUCLEOTIDE SEQUENCE</scope>
    <source>
        <strain evidence="1">Expedition CK06-06</strain>
    </source>
</reference>